<name>A0ABN8IF82_9NEOP</name>
<evidence type="ECO:0000256" key="1">
    <source>
        <dbReference type="ARBA" id="ARBA00005906"/>
    </source>
</evidence>
<feature type="non-terminal residue" evidence="5">
    <location>
        <position position="193"/>
    </location>
</feature>
<evidence type="ECO:0000256" key="4">
    <source>
        <dbReference type="SAM" id="SignalP"/>
    </source>
</evidence>
<dbReference type="InterPro" id="IPR002635">
    <property type="entry name" value="Chorion"/>
</dbReference>
<dbReference type="Pfam" id="PF01723">
    <property type="entry name" value="Chorion_1"/>
    <property type="match status" value="1"/>
</dbReference>
<comment type="similarity">
    <text evidence="1 3">Belongs to the chorion protein family.</text>
</comment>
<dbReference type="Proteomes" id="UP000837857">
    <property type="component" value="Chromosome 23"/>
</dbReference>
<reference evidence="5" key="1">
    <citation type="submission" date="2022-03" db="EMBL/GenBank/DDBJ databases">
        <authorList>
            <person name="Martin H S."/>
        </authorList>
    </citation>
    <scope>NUCLEOTIDE SEQUENCE</scope>
</reference>
<feature type="signal peptide" evidence="4">
    <location>
        <begin position="1"/>
        <end position="21"/>
    </location>
</feature>
<keyword evidence="2" id="KW-0677">Repeat</keyword>
<organism evidence="5 6">
    <name type="scientific">Iphiclides podalirius</name>
    <name type="common">scarce swallowtail</name>
    <dbReference type="NCBI Taxonomy" id="110791"/>
    <lineage>
        <taxon>Eukaryota</taxon>
        <taxon>Metazoa</taxon>
        <taxon>Ecdysozoa</taxon>
        <taxon>Arthropoda</taxon>
        <taxon>Hexapoda</taxon>
        <taxon>Insecta</taxon>
        <taxon>Pterygota</taxon>
        <taxon>Neoptera</taxon>
        <taxon>Endopterygota</taxon>
        <taxon>Lepidoptera</taxon>
        <taxon>Glossata</taxon>
        <taxon>Ditrysia</taxon>
        <taxon>Papilionoidea</taxon>
        <taxon>Papilionidae</taxon>
        <taxon>Papilioninae</taxon>
        <taxon>Iphiclides</taxon>
    </lineage>
</organism>
<dbReference type="EMBL" id="OW152835">
    <property type="protein sequence ID" value="CAH2056314.1"/>
    <property type="molecule type" value="Genomic_DNA"/>
</dbReference>
<evidence type="ECO:0000313" key="5">
    <source>
        <dbReference type="EMBL" id="CAH2056314.1"/>
    </source>
</evidence>
<keyword evidence="6" id="KW-1185">Reference proteome</keyword>
<keyword evidence="4" id="KW-0732">Signal</keyword>
<evidence type="ECO:0000256" key="3">
    <source>
        <dbReference type="RuleBase" id="RU004378"/>
    </source>
</evidence>
<sequence>MSTKTVLILYVQSALIQLIACQCIGNGLNNMIAPGFAGGEGMGWGGPGFGYGPMGAPFAPGPMIAPEWTPLGPANVPSSNGGGFFVTSSSPIAPVGVSVISDNEYTGPLAVGGQLPFLGTVGLEGALPSTGTGAVTYGCGNGNIGMVSEAGAEMAYANGLAPGYGFAPGFPGANYGFGAAGFGINSLNRCETI</sequence>
<accession>A0ABN8IF82</accession>
<protein>
    <submittedName>
        <fullName evidence="5">Uncharacterized protein</fullName>
    </submittedName>
</protein>
<feature type="chain" id="PRO_5045115624" evidence="4">
    <location>
        <begin position="22"/>
        <end position="193"/>
    </location>
</feature>
<gene>
    <name evidence="5" type="ORF">IPOD504_LOCUS9550</name>
</gene>
<evidence type="ECO:0000256" key="2">
    <source>
        <dbReference type="ARBA" id="ARBA00022737"/>
    </source>
</evidence>
<evidence type="ECO:0000313" key="6">
    <source>
        <dbReference type="Proteomes" id="UP000837857"/>
    </source>
</evidence>
<proteinExistence type="inferred from homology"/>